<protein>
    <submittedName>
        <fullName evidence="2">Calcineurin-like phosphoesterase</fullName>
    </submittedName>
</protein>
<dbReference type="Pfam" id="PF00149">
    <property type="entry name" value="Metallophos"/>
    <property type="match status" value="1"/>
</dbReference>
<dbReference type="Proteomes" id="UP000182135">
    <property type="component" value="Unassembled WGS sequence"/>
</dbReference>
<dbReference type="eggNOG" id="COG0639">
    <property type="taxonomic scope" value="Bacteria"/>
</dbReference>
<organism evidence="2 3">
    <name type="scientific">Clostridium cadaveris</name>
    <dbReference type="NCBI Taxonomy" id="1529"/>
    <lineage>
        <taxon>Bacteria</taxon>
        <taxon>Bacillati</taxon>
        <taxon>Bacillota</taxon>
        <taxon>Clostridia</taxon>
        <taxon>Eubacteriales</taxon>
        <taxon>Clostridiaceae</taxon>
        <taxon>Clostridium</taxon>
    </lineage>
</organism>
<proteinExistence type="predicted"/>
<dbReference type="SUPFAM" id="SSF56300">
    <property type="entry name" value="Metallo-dependent phosphatases"/>
    <property type="match status" value="1"/>
</dbReference>
<keyword evidence="3" id="KW-1185">Reference proteome</keyword>
<dbReference type="InterPro" id="IPR004843">
    <property type="entry name" value="Calcineurin-like_PHP"/>
</dbReference>
<reference evidence="2 3" key="1">
    <citation type="submission" date="2016-10" db="EMBL/GenBank/DDBJ databases">
        <authorList>
            <person name="de Groot N.N."/>
        </authorList>
    </citation>
    <scope>NUCLEOTIDE SEQUENCE [LARGE SCALE GENOMIC DNA]</scope>
    <source>
        <strain evidence="2 3">NLAE-zl-G419</strain>
    </source>
</reference>
<accession>A0A1I2PCR9</accession>
<dbReference type="PANTHER" id="PTHR11668:SF496">
    <property type="entry name" value="SERINE_THREONINE-PROTEIN PHOSPHATASE"/>
    <property type="match status" value="1"/>
</dbReference>
<dbReference type="EMBL" id="FOOE01000026">
    <property type="protein sequence ID" value="SFG11251.1"/>
    <property type="molecule type" value="Genomic_DNA"/>
</dbReference>
<evidence type="ECO:0000313" key="3">
    <source>
        <dbReference type="Proteomes" id="UP000182135"/>
    </source>
</evidence>
<dbReference type="SMART" id="SM00156">
    <property type="entry name" value="PP2Ac"/>
    <property type="match status" value="1"/>
</dbReference>
<dbReference type="GO" id="GO:0016787">
    <property type="term" value="F:hydrolase activity"/>
    <property type="evidence" value="ECO:0007669"/>
    <property type="project" value="InterPro"/>
</dbReference>
<dbReference type="Gene3D" id="3.60.21.10">
    <property type="match status" value="1"/>
</dbReference>
<feature type="domain" description="Serine/threonine specific protein phosphatases" evidence="1">
    <location>
        <begin position="61"/>
        <end position="362"/>
    </location>
</feature>
<dbReference type="STRING" id="1529.SAMN04487885_12633"/>
<dbReference type="OrthoDB" id="9779903at2"/>
<dbReference type="InterPro" id="IPR050341">
    <property type="entry name" value="PP1_catalytic_subunit"/>
</dbReference>
<evidence type="ECO:0000313" key="2">
    <source>
        <dbReference type="EMBL" id="SFG11251.1"/>
    </source>
</evidence>
<dbReference type="PRINTS" id="PR00114">
    <property type="entry name" value="STPHPHTASE"/>
</dbReference>
<name>A0A1I2PCR9_9CLOT</name>
<sequence>MNYKYRIEDLKKNLKSLEDLVSFINIEKSLEDISLTHCFLIKNVIDLHKNEEGVEENKLLSSTCDIRESLKRTQDKKRCRGLYTFNNENSFYYIFGDIHSDSLSVIKFLDRIDFIKRVLNNEEICIIFLGDYVDRGHAPFKTIELILLLKYIFPKNVFLLRGNHDGGTLISNDEYKLCVGRNEGTTDDDYFTALTFNKLKKMNMPLMLLEDYHRFFKSLCTIAFVKNGEDIVMCVHGGIPRPQNDKYDFIEKLSDLCHESIVDSIGRTIVHNTLWSDPAENLDMIRDGGRFYFYEHQFNEFLKKFSVSKIIRGHQAFCGGYKEFFNGRLISIFSSGDIPNLKNDETAYNGMEPCILELNNGKYKVVRL</sequence>
<dbReference type="RefSeq" id="WP_027639624.1">
    <property type="nucleotide sequence ID" value="NZ_CABMJC010000018.1"/>
</dbReference>
<dbReference type="CDD" id="cd00144">
    <property type="entry name" value="MPP_PPP_family"/>
    <property type="match status" value="1"/>
</dbReference>
<dbReference type="InterPro" id="IPR006186">
    <property type="entry name" value="Ser/Thr-sp_prot-phosphatase"/>
</dbReference>
<gene>
    <name evidence="2" type="ORF">SAMN04487885_12633</name>
</gene>
<dbReference type="PANTHER" id="PTHR11668">
    <property type="entry name" value="SERINE/THREONINE PROTEIN PHOSPHATASE"/>
    <property type="match status" value="1"/>
</dbReference>
<evidence type="ECO:0000259" key="1">
    <source>
        <dbReference type="SMART" id="SM00156"/>
    </source>
</evidence>
<dbReference type="InterPro" id="IPR029052">
    <property type="entry name" value="Metallo-depent_PP-like"/>
</dbReference>
<dbReference type="AlphaFoldDB" id="A0A1I2PCR9"/>